<evidence type="ECO:0000259" key="9">
    <source>
        <dbReference type="PROSITE" id="PS01358"/>
    </source>
</evidence>
<dbReference type="GO" id="GO:0006281">
    <property type="term" value="P:DNA repair"/>
    <property type="evidence" value="ECO:0007669"/>
    <property type="project" value="TreeGrafter"/>
</dbReference>
<dbReference type="GO" id="GO:0003676">
    <property type="term" value="F:nucleic acid binding"/>
    <property type="evidence" value="ECO:0007669"/>
    <property type="project" value="InterPro"/>
</dbReference>
<keyword evidence="1" id="KW-0479">Metal-binding</keyword>
<keyword evidence="4" id="KW-0378">Hydrolase</keyword>
<evidence type="ECO:0000256" key="1">
    <source>
        <dbReference type="ARBA" id="ARBA00022723"/>
    </source>
</evidence>
<dbReference type="SMART" id="SM00547">
    <property type="entry name" value="ZnF_RBZ"/>
    <property type="match status" value="1"/>
</dbReference>
<evidence type="ECO:0000256" key="2">
    <source>
        <dbReference type="ARBA" id="ARBA00022741"/>
    </source>
</evidence>
<accession>A0A670Z1M9</accession>
<dbReference type="PANTHER" id="PTHR45766">
    <property type="entry name" value="DNA ANNEALING HELICASE AND ENDONUCLEASE ZRANB3 FAMILY MEMBER"/>
    <property type="match status" value="1"/>
</dbReference>
<dbReference type="GO" id="GO:0016787">
    <property type="term" value="F:hydrolase activity"/>
    <property type="evidence" value="ECO:0007669"/>
    <property type="project" value="UniProtKB-KW"/>
</dbReference>
<keyword evidence="2" id="KW-0547">Nucleotide-binding</keyword>
<evidence type="ECO:0000313" key="10">
    <source>
        <dbReference type="Ensembl" id="ENSPTXP00000017149.1"/>
    </source>
</evidence>
<dbReference type="InterPro" id="IPR002711">
    <property type="entry name" value="HNH"/>
</dbReference>
<feature type="domain" description="RanBP2-type" evidence="9">
    <location>
        <begin position="183"/>
        <end position="202"/>
    </location>
</feature>
<evidence type="ECO:0000256" key="6">
    <source>
        <dbReference type="ARBA" id="ARBA00022833"/>
    </source>
</evidence>
<keyword evidence="7" id="KW-0067">ATP-binding</keyword>
<dbReference type="GO" id="GO:0043596">
    <property type="term" value="C:nuclear replication fork"/>
    <property type="evidence" value="ECO:0007669"/>
    <property type="project" value="TreeGrafter"/>
</dbReference>
<feature type="compositionally biased region" description="Basic and acidic residues" evidence="8">
    <location>
        <begin position="100"/>
        <end position="131"/>
    </location>
</feature>
<name>A0A670Z1M9_PSETE</name>
<reference evidence="10" key="2">
    <citation type="submission" date="2025-09" db="UniProtKB">
        <authorList>
            <consortium name="Ensembl"/>
        </authorList>
    </citation>
    <scope>IDENTIFICATION</scope>
</reference>
<dbReference type="GO" id="GO:0004386">
    <property type="term" value="F:helicase activity"/>
    <property type="evidence" value="ECO:0007669"/>
    <property type="project" value="UniProtKB-KW"/>
</dbReference>
<feature type="compositionally biased region" description="Basic and acidic residues" evidence="8">
    <location>
        <begin position="66"/>
        <end position="83"/>
    </location>
</feature>
<evidence type="ECO:0000313" key="11">
    <source>
        <dbReference type="Proteomes" id="UP000472273"/>
    </source>
</evidence>
<feature type="region of interest" description="Disordered" evidence="8">
    <location>
        <begin position="66"/>
        <end position="142"/>
    </location>
</feature>
<dbReference type="CDD" id="cd00085">
    <property type="entry name" value="HNHc"/>
    <property type="match status" value="1"/>
</dbReference>
<dbReference type="SUPFAM" id="SSF90209">
    <property type="entry name" value="Ran binding protein zinc finger-like"/>
    <property type="match status" value="1"/>
</dbReference>
<dbReference type="InterPro" id="IPR001876">
    <property type="entry name" value="Znf_RanBP2"/>
</dbReference>
<dbReference type="GO" id="GO:0004520">
    <property type="term" value="F:DNA endonuclease activity"/>
    <property type="evidence" value="ECO:0007669"/>
    <property type="project" value="TreeGrafter"/>
</dbReference>
<evidence type="ECO:0000256" key="4">
    <source>
        <dbReference type="ARBA" id="ARBA00022801"/>
    </source>
</evidence>
<protein>
    <submittedName>
        <fullName evidence="10">Zinc finger RANBP2-type containing 3</fullName>
    </submittedName>
</protein>
<dbReference type="GO" id="GO:0031297">
    <property type="term" value="P:replication fork processing"/>
    <property type="evidence" value="ECO:0007669"/>
    <property type="project" value="TreeGrafter"/>
</dbReference>
<evidence type="ECO:0000256" key="8">
    <source>
        <dbReference type="SAM" id="MobiDB-lite"/>
    </source>
</evidence>
<evidence type="ECO:0000256" key="3">
    <source>
        <dbReference type="ARBA" id="ARBA00022771"/>
    </source>
</evidence>
<dbReference type="Proteomes" id="UP000472273">
    <property type="component" value="Unplaced"/>
</dbReference>
<dbReference type="PANTHER" id="PTHR45766:SF3">
    <property type="entry name" value="DNA ANNEALING HELICASE AND ENDONUCLEASE ZRANB3"/>
    <property type="match status" value="1"/>
</dbReference>
<evidence type="ECO:0000256" key="5">
    <source>
        <dbReference type="ARBA" id="ARBA00022806"/>
    </source>
</evidence>
<organism evidence="10 11">
    <name type="scientific">Pseudonaja textilis</name>
    <name type="common">Eastern brown snake</name>
    <dbReference type="NCBI Taxonomy" id="8673"/>
    <lineage>
        <taxon>Eukaryota</taxon>
        <taxon>Metazoa</taxon>
        <taxon>Chordata</taxon>
        <taxon>Craniata</taxon>
        <taxon>Vertebrata</taxon>
        <taxon>Euteleostomi</taxon>
        <taxon>Lepidosauria</taxon>
        <taxon>Squamata</taxon>
        <taxon>Bifurcata</taxon>
        <taxon>Unidentata</taxon>
        <taxon>Episquamata</taxon>
        <taxon>Toxicofera</taxon>
        <taxon>Serpentes</taxon>
        <taxon>Colubroidea</taxon>
        <taxon>Elapidae</taxon>
        <taxon>Hydrophiinae</taxon>
        <taxon>Pseudonaja</taxon>
    </lineage>
</organism>
<proteinExistence type="predicted"/>
<reference evidence="10" key="1">
    <citation type="submission" date="2025-08" db="UniProtKB">
        <authorList>
            <consortium name="Ensembl"/>
        </authorList>
    </citation>
    <scope>IDENTIFICATION</scope>
</reference>
<dbReference type="InterPro" id="IPR036443">
    <property type="entry name" value="Znf_RanBP2_sf"/>
</dbReference>
<dbReference type="Gene3D" id="2.30.30.380">
    <property type="entry name" value="Zn-finger domain of Sec23/24"/>
    <property type="match status" value="1"/>
</dbReference>
<keyword evidence="3" id="KW-0863">Zinc-finger</keyword>
<gene>
    <name evidence="10" type="primary">ZRANB3</name>
</gene>
<dbReference type="Pfam" id="PF01844">
    <property type="entry name" value="HNH"/>
    <property type="match status" value="1"/>
</dbReference>
<keyword evidence="11" id="KW-1185">Reference proteome</keyword>
<dbReference type="AlphaFoldDB" id="A0A670Z1M9"/>
<dbReference type="Gene3D" id="1.10.30.50">
    <property type="match status" value="1"/>
</dbReference>
<dbReference type="InterPro" id="IPR003615">
    <property type="entry name" value="HNH_nuc"/>
</dbReference>
<keyword evidence="5" id="KW-0347">Helicase</keyword>
<dbReference type="PROSITE" id="PS01358">
    <property type="entry name" value="ZF_RANBP2_1"/>
    <property type="match status" value="1"/>
</dbReference>
<sequence>SWGVNYAKVTGTTLNGKKEKLQAPEGDKDKWNFLNFAEAWTPNEDLNEIKDEVLFTHFEKEKQHDIRDFFSPKPDTEKKRKIDSCYNTSPRLSSNSSQALEEKDLESGRNIDPRGPEDLNELCREAKRPRPVDPSTPKLLPNRGKRKCLFRKRNHSFSEDASQEDDCVLLPESTKGFASEVTWPCSLCTYSNSSLLPYCEMCESPHGNAIKNNIQLNGIEMTKEETKKKLDCCKQELKEGNKYCLPSDEGKILLKFLFNKSFLFTEYSNDSESTLTYHGLMFCASRNTDRIHVYTKDGEPLRCNFIPLDIKIGNWEDLPVCFQQKQNRTLILRFVREWSSLTAMRQRIIRKSGQIFSNPVLAAEEILSKQQAKLTSTKRYMTKEDIARASLTKADSSGGSVRIITKTSREVIRIVAVEECSSSKGYLQAVDNEGNPLCLSCQKPTIQVEPNSTYTAWDTRFCSLKCQEDFFFYTNNSYLRTKVFEIEHGVCQLCGWNAQELYLCLRDAPRSQRKDLLEKSCMSKLPFKQLNEIILNPTEGHFWQVDHIKPVFSGGGQCTLENFQTLCTVCHKERTAKQAKERSQVKKQCVASKYSSDITKFFVKL</sequence>
<feature type="compositionally biased region" description="Polar residues" evidence="8">
    <location>
        <begin position="85"/>
        <end position="99"/>
    </location>
</feature>
<keyword evidence="6" id="KW-0862">Zinc</keyword>
<dbReference type="GO" id="GO:0008270">
    <property type="term" value="F:zinc ion binding"/>
    <property type="evidence" value="ECO:0007669"/>
    <property type="project" value="UniProtKB-KW"/>
</dbReference>
<dbReference type="GeneTree" id="ENSGT00940000158559"/>
<evidence type="ECO:0000256" key="7">
    <source>
        <dbReference type="ARBA" id="ARBA00022840"/>
    </source>
</evidence>
<dbReference type="Ensembl" id="ENSPTXT00000017671.1">
    <property type="protein sequence ID" value="ENSPTXP00000017149.1"/>
    <property type="gene ID" value="ENSPTXG00000011811.1"/>
</dbReference>
<dbReference type="GO" id="GO:0005524">
    <property type="term" value="F:ATP binding"/>
    <property type="evidence" value="ECO:0007669"/>
    <property type="project" value="UniProtKB-KW"/>
</dbReference>